<evidence type="ECO:0000313" key="2">
    <source>
        <dbReference type="Proteomes" id="UP000019763"/>
    </source>
</evidence>
<accession>A0A023BCT6</accession>
<dbReference type="RefSeq" id="XP_011128835.1">
    <property type="nucleotide sequence ID" value="XM_011130533.1"/>
</dbReference>
<dbReference type="AlphaFoldDB" id="A0A023BCT6"/>
<organism evidence="1 2">
    <name type="scientific">Gregarina niphandrodes</name>
    <name type="common">Septate eugregarine</name>
    <dbReference type="NCBI Taxonomy" id="110365"/>
    <lineage>
        <taxon>Eukaryota</taxon>
        <taxon>Sar</taxon>
        <taxon>Alveolata</taxon>
        <taxon>Apicomplexa</taxon>
        <taxon>Conoidasida</taxon>
        <taxon>Gregarinasina</taxon>
        <taxon>Eugregarinorida</taxon>
        <taxon>Gregarinidae</taxon>
        <taxon>Gregarina</taxon>
    </lineage>
</organism>
<dbReference type="VEuPathDB" id="CryptoDB:GNI_011930"/>
<dbReference type="Proteomes" id="UP000019763">
    <property type="component" value="Unassembled WGS sequence"/>
</dbReference>
<gene>
    <name evidence="1" type="ORF">GNI_011930</name>
</gene>
<dbReference type="GeneID" id="22910699"/>
<dbReference type="EMBL" id="AFNH02000088">
    <property type="protein sequence ID" value="EZG85284.1"/>
    <property type="molecule type" value="Genomic_DNA"/>
</dbReference>
<reference evidence="1" key="1">
    <citation type="submission" date="2013-12" db="EMBL/GenBank/DDBJ databases">
        <authorList>
            <person name="Omoto C.K."/>
            <person name="Sibley D."/>
            <person name="Venepally P."/>
            <person name="Hadjithomas M."/>
            <person name="Karamycheva S."/>
            <person name="Brunk B."/>
            <person name="Roos D."/>
            <person name="Caler E."/>
            <person name="Lorenzi H."/>
        </authorList>
    </citation>
    <scope>NUCLEOTIDE SEQUENCE</scope>
</reference>
<comment type="caution">
    <text evidence="1">The sequence shown here is derived from an EMBL/GenBank/DDBJ whole genome shotgun (WGS) entry which is preliminary data.</text>
</comment>
<keyword evidence="2" id="KW-1185">Reference proteome</keyword>
<name>A0A023BCT6_GRENI</name>
<proteinExistence type="predicted"/>
<sequence>MVCDCLERERAPGWRLSAARRTFVAEAIPVVLKRLRHRTLGQSLQGVSRRWAQLALLLKSGLSEAEFAQLETKAREAVPAPAGQPGWQVLAAGLDQCATSDELVGRCRTERRLDLRGTGLPETEDAAHKIFATIEPAGRIDPSSTAIE</sequence>
<protein>
    <submittedName>
        <fullName evidence="1">Uncharacterized protein</fullName>
    </submittedName>
</protein>
<evidence type="ECO:0000313" key="1">
    <source>
        <dbReference type="EMBL" id="EZG85284.1"/>
    </source>
</evidence>